<dbReference type="SMART" id="SM00320">
    <property type="entry name" value="WD40"/>
    <property type="match status" value="5"/>
</dbReference>
<keyword evidence="2" id="KW-0539">Nucleus</keyword>
<gene>
    <name evidence="5" type="ORF">HAN_3g445</name>
</gene>
<feature type="repeat" description="WD" evidence="3">
    <location>
        <begin position="290"/>
        <end position="331"/>
    </location>
</feature>
<dbReference type="PROSITE" id="PS50082">
    <property type="entry name" value="WD_REPEATS_2"/>
    <property type="match status" value="3"/>
</dbReference>
<keyword evidence="3" id="KW-0853">WD repeat</keyword>
<dbReference type="RefSeq" id="XP_001712572.1">
    <property type="nucleotide sequence ID" value="XM_001712520.1"/>
</dbReference>
<dbReference type="Pfam" id="PF00400">
    <property type="entry name" value="WD40"/>
    <property type="match status" value="2"/>
</dbReference>
<feature type="domain" description="TFIID subunit TAF5 NTD2" evidence="4">
    <location>
        <begin position="51"/>
        <end position="167"/>
    </location>
</feature>
<protein>
    <submittedName>
        <fullName evidence="5">Taf90</fullName>
    </submittedName>
</protein>
<feature type="repeat" description="WD" evidence="3">
    <location>
        <begin position="374"/>
        <end position="415"/>
    </location>
</feature>
<dbReference type="InterPro" id="IPR037264">
    <property type="entry name" value="TFIID_NTD2_sf"/>
</dbReference>
<dbReference type="InterPro" id="IPR015943">
    <property type="entry name" value="WD40/YVTN_repeat-like_dom_sf"/>
</dbReference>
<name>A9BL64_HEMAN</name>
<keyword evidence="5" id="KW-0542">Nucleomorph</keyword>
<sequence>MDTENQKVFQKNSINQKSFSFLSENANIFLKLKKNRLNKNYLEKKNLIFDPMQNSEVYSNFRLWVFLSIKPYKKYFKKFLIPLAFCFLLDLLEKGHFIEAKVFLTRFNSDFKKCFLDLNIHSIKNKFFLKNEIKKIIKFVKRIIFKIEIEVNAFSIFIEYFEKKKFFKFFKFLNEKFQIILIKKNVMMKKNNNKNLPKKIEHNESFKKDKNDKFKKKIEKEQPYFDDLNLNTPNISKVCKLFKFITQKCFRLNSLEISKNENSILTGWQDSSVCCFEKLDKNVKKKSVILKAHSSSVYLTKYSACDNFFLTGSINGELKFWSAKTKRLLINYENLYDPIWDAAFSEKNSFFVTGGSNKSPLLWNPSQIFPLRIFKGHSSDINVVRWHPCGSVFASGSSDSLSFLWDIRSAKAIGRIESYESSIYSLEFSPNGLELMMAGLSNKMDFWDIRMNKLRKRIFDKLDRNTFTNGAYGQKDELFAYTSEKRNIKMLGNFLFPNFESKTKQKISNPILISTKFDKIFQIRFNDVNRLMVLGTESDRYK</sequence>
<dbReference type="GO" id="GO:0006367">
    <property type="term" value="P:transcription initiation at RNA polymerase II promoter"/>
    <property type="evidence" value="ECO:0007669"/>
    <property type="project" value="TreeGrafter"/>
</dbReference>
<dbReference type="InterPro" id="IPR001680">
    <property type="entry name" value="WD40_rpt"/>
</dbReference>
<dbReference type="InterPro" id="IPR036322">
    <property type="entry name" value="WD40_repeat_dom_sf"/>
</dbReference>
<dbReference type="Gene3D" id="2.130.10.10">
    <property type="entry name" value="YVTN repeat-like/Quinoprotein amine dehydrogenase"/>
    <property type="match status" value="1"/>
</dbReference>
<comment type="subcellular location">
    <subcellularLocation>
        <location evidence="1">Nucleus</location>
    </subcellularLocation>
</comment>
<dbReference type="AlphaFoldDB" id="A9BL64"/>
<dbReference type="PANTHER" id="PTHR19879:SF1">
    <property type="entry name" value="CANNONBALL-RELATED"/>
    <property type="match status" value="1"/>
</dbReference>
<dbReference type="Pfam" id="PF04494">
    <property type="entry name" value="TFIID_NTD2"/>
    <property type="match status" value="1"/>
</dbReference>
<proteinExistence type="predicted"/>
<dbReference type="GO" id="GO:0005669">
    <property type="term" value="C:transcription factor TFIID complex"/>
    <property type="evidence" value="ECO:0007669"/>
    <property type="project" value="TreeGrafter"/>
</dbReference>
<evidence type="ECO:0000313" key="6">
    <source>
        <dbReference type="Proteomes" id="UP000243127"/>
    </source>
</evidence>
<dbReference type="PANTHER" id="PTHR19879">
    <property type="entry name" value="TRANSCRIPTION INITIATION FACTOR TFIID"/>
    <property type="match status" value="1"/>
</dbReference>
<geneLocation type="nucleomorph" evidence="5"/>
<evidence type="ECO:0000313" key="5">
    <source>
        <dbReference type="EMBL" id="ABW98247.1"/>
    </source>
</evidence>
<evidence type="ECO:0000259" key="4">
    <source>
        <dbReference type="Pfam" id="PF04494"/>
    </source>
</evidence>
<accession>A9BL64</accession>
<dbReference type="SUPFAM" id="SSF50978">
    <property type="entry name" value="WD40 repeat-like"/>
    <property type="match status" value="1"/>
</dbReference>
<dbReference type="InterPro" id="IPR007582">
    <property type="entry name" value="TFIID_NTD2"/>
</dbReference>
<dbReference type="GeneID" id="5739538"/>
<dbReference type="GO" id="GO:0016251">
    <property type="term" value="F:RNA polymerase II general transcription initiation factor activity"/>
    <property type="evidence" value="ECO:0007669"/>
    <property type="project" value="TreeGrafter"/>
</dbReference>
<dbReference type="SUPFAM" id="SSF160897">
    <property type="entry name" value="Taf5 N-terminal domain-like"/>
    <property type="match status" value="1"/>
</dbReference>
<dbReference type="PROSITE" id="PS50294">
    <property type="entry name" value="WD_REPEATS_REGION"/>
    <property type="match status" value="1"/>
</dbReference>
<evidence type="ECO:0000256" key="1">
    <source>
        <dbReference type="ARBA" id="ARBA00004123"/>
    </source>
</evidence>
<dbReference type="Proteomes" id="UP000243127">
    <property type="component" value="Nucleomorph 3"/>
</dbReference>
<reference evidence="5 6" key="1">
    <citation type="journal article" date="2007" name="Proc. Natl. Acad. Sci. U.S.A.">
        <title>Nucleomorph genome of Hemiselmis andersenii reveals complete intron loss and compaction as a driver of protein structure and function.</title>
        <authorList>
            <person name="Lane C.E."/>
            <person name="van den Heuvel K."/>
            <person name="Kozera C."/>
            <person name="Curtis B.A."/>
            <person name="Parsons B.J."/>
            <person name="Bowman S."/>
            <person name="Archibald J.M."/>
        </authorList>
    </citation>
    <scope>NUCLEOTIDE SEQUENCE [LARGE SCALE GENOMIC DNA]</scope>
    <source>
        <strain evidence="5 6">CCMP644</strain>
    </source>
</reference>
<evidence type="ECO:0000256" key="2">
    <source>
        <dbReference type="ARBA" id="ARBA00023242"/>
    </source>
</evidence>
<evidence type="ECO:0000256" key="3">
    <source>
        <dbReference type="PROSITE-ProRule" id="PRU00221"/>
    </source>
</evidence>
<organism evidence="5 6">
    <name type="scientific">Hemiselmis andersenii</name>
    <name type="common">Cryptophyte alga</name>
    <dbReference type="NCBI Taxonomy" id="464988"/>
    <lineage>
        <taxon>Eukaryota</taxon>
        <taxon>Cryptophyceae</taxon>
        <taxon>Cryptomonadales</taxon>
        <taxon>Hemiselmidaceae</taxon>
        <taxon>Hemiselmis</taxon>
    </lineage>
</organism>
<dbReference type="EMBL" id="CP000883">
    <property type="protein sequence ID" value="ABW98247.1"/>
    <property type="molecule type" value="Genomic_DNA"/>
</dbReference>
<feature type="repeat" description="WD" evidence="3">
    <location>
        <begin position="416"/>
        <end position="457"/>
    </location>
</feature>
<dbReference type="Gene3D" id="1.25.40.500">
    <property type="entry name" value="TFIID subunit TAF5, NTD2 domain"/>
    <property type="match status" value="1"/>
</dbReference>